<dbReference type="GO" id="GO:0070971">
    <property type="term" value="C:endoplasmic reticulum exit site"/>
    <property type="evidence" value="ECO:0007669"/>
    <property type="project" value="TreeGrafter"/>
</dbReference>
<gene>
    <name evidence="8" type="ORF">HNAJ_LOCUS1291</name>
</gene>
<accession>A0A0R3T2U8</accession>
<evidence type="ECO:0000256" key="2">
    <source>
        <dbReference type="ARBA" id="ARBA00005927"/>
    </source>
</evidence>
<dbReference type="Proteomes" id="UP000278807">
    <property type="component" value="Unassembled WGS sequence"/>
</dbReference>
<feature type="region of interest" description="Disordered" evidence="6">
    <location>
        <begin position="989"/>
        <end position="1057"/>
    </location>
</feature>
<feature type="compositionally biased region" description="Polar residues" evidence="6">
    <location>
        <begin position="7"/>
        <end position="24"/>
    </location>
</feature>
<organism evidence="10">
    <name type="scientific">Rodentolepis nana</name>
    <name type="common">Dwarf tapeworm</name>
    <name type="synonym">Hymenolepis nana</name>
    <dbReference type="NCBI Taxonomy" id="102285"/>
    <lineage>
        <taxon>Eukaryota</taxon>
        <taxon>Metazoa</taxon>
        <taxon>Spiralia</taxon>
        <taxon>Lophotrochozoa</taxon>
        <taxon>Platyhelminthes</taxon>
        <taxon>Cestoda</taxon>
        <taxon>Eucestoda</taxon>
        <taxon>Cyclophyllidea</taxon>
        <taxon>Hymenolepididae</taxon>
        <taxon>Rodentolepis</taxon>
    </lineage>
</organism>
<evidence type="ECO:0000313" key="10">
    <source>
        <dbReference type="WBParaSite" id="HNAJ_0000129101-mRNA-1"/>
    </source>
</evidence>
<feature type="compositionally biased region" description="Low complexity" evidence="6">
    <location>
        <begin position="1384"/>
        <end position="1395"/>
    </location>
</feature>
<feature type="compositionally biased region" description="Polar residues" evidence="6">
    <location>
        <begin position="1113"/>
        <end position="1125"/>
    </location>
</feature>
<dbReference type="OrthoDB" id="8918678at2759"/>
<protein>
    <submittedName>
        <fullName evidence="10">Sec16_C domain-containing protein</fullName>
    </submittedName>
</protein>
<dbReference type="CDD" id="cd09233">
    <property type="entry name" value="ACE1-Sec16-like"/>
    <property type="match status" value="1"/>
</dbReference>
<feature type="compositionally biased region" description="Polar residues" evidence="6">
    <location>
        <begin position="1258"/>
        <end position="1267"/>
    </location>
</feature>
<comment type="subcellular location">
    <subcellularLocation>
        <location evidence="1">Endoplasmic reticulum</location>
    </subcellularLocation>
</comment>
<feature type="compositionally biased region" description="Polar residues" evidence="6">
    <location>
        <begin position="1159"/>
        <end position="1178"/>
    </location>
</feature>
<evidence type="ECO:0000256" key="5">
    <source>
        <dbReference type="ARBA" id="ARBA00022892"/>
    </source>
</evidence>
<evidence type="ECO:0000256" key="4">
    <source>
        <dbReference type="ARBA" id="ARBA00022824"/>
    </source>
</evidence>
<dbReference type="EMBL" id="UZAE01000481">
    <property type="protein sequence ID" value="VDN97150.1"/>
    <property type="molecule type" value="Genomic_DNA"/>
</dbReference>
<dbReference type="GO" id="GO:0070973">
    <property type="term" value="P:protein localization to endoplasmic reticulum exit site"/>
    <property type="evidence" value="ECO:0007669"/>
    <property type="project" value="TreeGrafter"/>
</dbReference>
<dbReference type="STRING" id="102285.A0A0R3T2U8"/>
<evidence type="ECO:0000256" key="1">
    <source>
        <dbReference type="ARBA" id="ARBA00004240"/>
    </source>
</evidence>
<evidence type="ECO:0000259" key="7">
    <source>
        <dbReference type="Pfam" id="PF12931"/>
    </source>
</evidence>
<reference evidence="10" key="1">
    <citation type="submission" date="2017-02" db="UniProtKB">
        <authorList>
            <consortium name="WormBaseParasite"/>
        </authorList>
    </citation>
    <scope>IDENTIFICATION</scope>
</reference>
<name>A0A0R3T2U8_RODNA</name>
<evidence type="ECO:0000313" key="9">
    <source>
        <dbReference type="Proteomes" id="UP000278807"/>
    </source>
</evidence>
<dbReference type="WBParaSite" id="HNAJ_0000129101-mRNA-1">
    <property type="protein sequence ID" value="HNAJ_0000129101-mRNA-1"/>
    <property type="gene ID" value="HNAJ_0000129101"/>
</dbReference>
<sequence>MNHGGDFQNSPTHLQGSILQSGSPIDSIPHESNPPQDPFALIDLAAPDPPQNVSYAQKPGDPSLSSKSFAEDLVGLQPSSVDLSKSATNKRNSAEPVSLLPSQTRSLGRNKRGGNRFDEFSHNRCSTPESIVSEIQRAQAMVDPLPVDPYTQWYQLMQNYYRQFYPGCEFGNPPGRSHVQRSQRHVPISAVTLTQTPGQAVKQQQVQQHFQPPFNFPGWPQMPIQGRLGLPGGQITNPSQMQMPGFGQASDYPAYYYQYYLGALAAANGFPFPTGRTTPKVLPNRPKDGEPGRVELLDISQLASNVVAEITNRLSAVSMTSRGNKTAAHHQQHFSSSYINTNEDDLDSRIGEDELAEEEEEEEYIGLVNAWDRTDHVLYPGPLCLGATLKHDVQAFLRGKVEDIQDRMPIDWDSASLLLSYLELLIKNNGVVHPGDVVNLLMGSDSSRFVYDYPPSNNISSVSPFPTLANRVTRQSSFNVTPITAMGGGSGGLYLDSNSGRESPRVALTHSASMRAFQQQPESGRASVAGSSTGGMSISRMMRKGLLAEYGNAQERDAAALQRFRELLMHGHPLKALDQACQTQLWGHAFALAMRLGSGPLDRVMEKFLSRAVNPSDPLLTLYQLTAGEIPRSVDQLAYTGGTDTGDWRPHLAMLLSAPEGHGDLARDSLERMGESLLARRLLFAAHLCFLLAANYSNQGTTATPHLPPRIWLLGISAPSNSSEECSGRFVITSEVERAPTEAIQLTEIYEFALALATRDKHFFLPNFLPFKFAYCLRLVDAGLIEKAFRYLEMLSDSVSNLVQELEESDMSPIDLRALYLIASQCLRLSERLQHHPEVGSFEMEGVSRCHVLRESSAPPCPQWIERLRGVCQRISSLLGLPNSDRPYVDPLRVSPSEEPSDQDPPQDQRPTQQQQQQQQVPQIRKTVFPTVQQHQQSHLQHQRNLPAQPNQPPQQQQIIHQSPHAHQVQQQPKKIATLENTHLPRQQCQPAVHDDAPSPPQTSSSTSPQEQQQIRMPLEVPNAPPSPQQPQQNQLLGQSLAPIPPSSTPTVRMENSQVPLRSPVTAANNNLPFFVPTFNPSSEPIVEPVTNSETSASGYDYFAGLARPPQPISRSRTVSMTSSQDDSTPHLSSPSPTDPSSTSPVPHQVPQVPDQISRRSSGIVQQPPTNSSGYLKFNQEQCGRPKAYKRPHNRIIFQGGNYDNNSSDGERIPTPRLSFEFSQKSLLRDNRIRNVQKDTKINHAPPFTTAPPHPPVSSDNDCKSNGQTQQPQQQSPSEIQEEEKKGDDSGGQSGKSGWLSGLLGRIKGGQEVYLPDDSNPTIVWDEATGRWRDKLGGDQEDDTPPPPPQMPTVPSMSQNSTPVGHPGVQPPLRTLATGGGGSSISSGGAISRSRYVNVLGKQGVSSGPKAVQLTPPLPTTFLPPS</sequence>
<dbReference type="GO" id="GO:0016192">
    <property type="term" value="P:vesicle-mediated transport"/>
    <property type="evidence" value="ECO:0007669"/>
    <property type="project" value="UniProtKB-KW"/>
</dbReference>
<feature type="compositionally biased region" description="Pro residues" evidence="6">
    <location>
        <begin position="1416"/>
        <end position="1426"/>
    </location>
</feature>
<feature type="compositionally biased region" description="Basic and acidic residues" evidence="6">
    <location>
        <begin position="1328"/>
        <end position="1338"/>
    </location>
</feature>
<feature type="region of interest" description="Disordered" evidence="6">
    <location>
        <begin position="1101"/>
        <end position="1178"/>
    </location>
</feature>
<keyword evidence="4" id="KW-0256">Endoplasmic reticulum</keyword>
<feature type="compositionally biased region" description="Low complexity" evidence="6">
    <location>
        <begin position="904"/>
        <end position="923"/>
    </location>
</feature>
<dbReference type="Pfam" id="PF12931">
    <property type="entry name" value="TPR_Sec16"/>
    <property type="match status" value="1"/>
</dbReference>
<keyword evidence="5" id="KW-0931">ER-Golgi transport</keyword>
<evidence type="ECO:0000256" key="3">
    <source>
        <dbReference type="ARBA" id="ARBA00022448"/>
    </source>
</evidence>
<proteinExistence type="inferred from homology"/>
<keyword evidence="3" id="KW-0813">Transport</keyword>
<feature type="region of interest" description="Disordered" evidence="6">
    <location>
        <begin position="1"/>
        <end position="69"/>
    </location>
</feature>
<feature type="region of interest" description="Disordered" evidence="6">
    <location>
        <begin position="1238"/>
        <end position="1426"/>
    </location>
</feature>
<feature type="compositionally biased region" description="Low complexity" evidence="6">
    <location>
        <begin position="1126"/>
        <end position="1156"/>
    </location>
</feature>
<feature type="domain" description="Sec16 Sec23-binding" evidence="7">
    <location>
        <begin position="565"/>
        <end position="805"/>
    </location>
</feature>
<keyword evidence="9" id="KW-1185">Reference proteome</keyword>
<feature type="compositionally biased region" description="Low complexity" evidence="6">
    <location>
        <begin position="1002"/>
        <end position="1014"/>
    </location>
</feature>
<feature type="compositionally biased region" description="Low complexity" evidence="6">
    <location>
        <begin position="954"/>
        <end position="968"/>
    </location>
</feature>
<feature type="compositionally biased region" description="Low complexity" evidence="6">
    <location>
        <begin position="1268"/>
        <end position="1279"/>
    </location>
</feature>
<dbReference type="GO" id="GO:0012507">
    <property type="term" value="C:ER to Golgi transport vesicle membrane"/>
    <property type="evidence" value="ECO:0007669"/>
    <property type="project" value="TreeGrafter"/>
</dbReference>
<dbReference type="GO" id="GO:0007030">
    <property type="term" value="P:Golgi organization"/>
    <property type="evidence" value="ECO:0007669"/>
    <property type="project" value="TreeGrafter"/>
</dbReference>
<feature type="compositionally biased region" description="Low complexity" evidence="6">
    <location>
        <begin position="1296"/>
        <end position="1305"/>
    </location>
</feature>
<dbReference type="Gene3D" id="1.25.40.1030">
    <property type="match status" value="1"/>
</dbReference>
<feature type="region of interest" description="Disordered" evidence="6">
    <location>
        <begin position="883"/>
        <end position="973"/>
    </location>
</feature>
<evidence type="ECO:0000256" key="6">
    <source>
        <dbReference type="SAM" id="MobiDB-lite"/>
    </source>
</evidence>
<dbReference type="PANTHER" id="PTHR13402">
    <property type="entry name" value="RGPR-RELATED"/>
    <property type="match status" value="1"/>
</dbReference>
<comment type="similarity">
    <text evidence="2">Belongs to the SEC16 family.</text>
</comment>
<evidence type="ECO:0000313" key="8">
    <source>
        <dbReference type="EMBL" id="VDN97150.1"/>
    </source>
</evidence>
<dbReference type="PANTHER" id="PTHR13402:SF6">
    <property type="entry name" value="SECRETORY 16, ISOFORM I"/>
    <property type="match status" value="1"/>
</dbReference>
<dbReference type="InterPro" id="IPR024298">
    <property type="entry name" value="Sec16_Sec23-bd"/>
</dbReference>
<reference evidence="8 9" key="2">
    <citation type="submission" date="2018-11" db="EMBL/GenBank/DDBJ databases">
        <authorList>
            <consortium name="Pathogen Informatics"/>
        </authorList>
    </citation>
    <scope>NUCLEOTIDE SEQUENCE [LARGE SCALE GENOMIC DNA]</scope>
</reference>